<dbReference type="InterPro" id="IPR010810">
    <property type="entry name" value="Flagellin_hook_IN_motif"/>
</dbReference>
<keyword evidence="8" id="KW-0969">Cilium</keyword>
<dbReference type="GO" id="GO:0009424">
    <property type="term" value="C:bacterial-type flagellum hook"/>
    <property type="evidence" value="ECO:0007669"/>
    <property type="project" value="InterPro"/>
</dbReference>
<keyword evidence="5" id="KW-0975">Bacterial flagellum</keyword>
<organism evidence="8 9">
    <name type="scientific">Teretinema zuelzerae</name>
    <dbReference type="NCBI Taxonomy" id="156"/>
    <lineage>
        <taxon>Bacteria</taxon>
        <taxon>Pseudomonadati</taxon>
        <taxon>Spirochaetota</taxon>
        <taxon>Spirochaetia</taxon>
        <taxon>Spirochaetales</taxon>
        <taxon>Treponemataceae</taxon>
        <taxon>Teretinema</taxon>
    </lineage>
</organism>
<proteinExistence type="inferred from homology"/>
<dbReference type="RefSeq" id="WP_230755516.1">
    <property type="nucleotide sequence ID" value="NZ_JAINWA010000003.1"/>
</dbReference>
<reference evidence="8" key="1">
    <citation type="submission" date="2021-08" db="EMBL/GenBank/DDBJ databases">
        <title>Comparative analyses of Brucepasteria parasyntrophica and Teretinema zuelzerae.</title>
        <authorList>
            <person name="Song Y."/>
            <person name="Brune A."/>
        </authorList>
    </citation>
    <scope>NUCLEOTIDE SEQUENCE</scope>
    <source>
        <strain evidence="8">DSM 1903</strain>
    </source>
</reference>
<evidence type="ECO:0000256" key="4">
    <source>
        <dbReference type="ARBA" id="ARBA00022764"/>
    </source>
</evidence>
<comment type="subcellular location">
    <subcellularLocation>
        <location evidence="2">Periplasmic flagellum</location>
    </subcellularLocation>
</comment>
<feature type="domain" description="Flagellin N-terminal" evidence="6">
    <location>
        <begin position="4"/>
        <end position="141"/>
    </location>
</feature>
<evidence type="ECO:0000259" key="7">
    <source>
        <dbReference type="Pfam" id="PF00700"/>
    </source>
</evidence>
<protein>
    <submittedName>
        <fullName evidence="8">Flagellar hook-associated protein 3</fullName>
    </submittedName>
</protein>
<dbReference type="EMBL" id="JAINWA010000003">
    <property type="protein sequence ID" value="MCD1654882.1"/>
    <property type="molecule type" value="Genomic_DNA"/>
</dbReference>
<comment type="similarity">
    <text evidence="3">Belongs to the bacterial flagellin family.</text>
</comment>
<keyword evidence="8" id="KW-0282">Flagellum</keyword>
<evidence type="ECO:0000256" key="2">
    <source>
        <dbReference type="ARBA" id="ARBA00004631"/>
    </source>
</evidence>
<accession>A0AAE3JI92</accession>
<dbReference type="Gene3D" id="1.20.1330.10">
    <property type="entry name" value="f41 fragment of flagellin, N-terminal domain"/>
    <property type="match status" value="1"/>
</dbReference>
<dbReference type="InterPro" id="IPR001029">
    <property type="entry name" value="Flagellin_N"/>
</dbReference>
<evidence type="ECO:0000313" key="8">
    <source>
        <dbReference type="EMBL" id="MCD1654882.1"/>
    </source>
</evidence>
<dbReference type="Proteomes" id="UP001198163">
    <property type="component" value="Unassembled WGS sequence"/>
</dbReference>
<evidence type="ECO:0000256" key="3">
    <source>
        <dbReference type="ARBA" id="ARBA00005709"/>
    </source>
</evidence>
<dbReference type="GO" id="GO:0005198">
    <property type="term" value="F:structural molecule activity"/>
    <property type="evidence" value="ECO:0007669"/>
    <property type="project" value="InterPro"/>
</dbReference>
<dbReference type="SUPFAM" id="SSF64518">
    <property type="entry name" value="Phase 1 flagellin"/>
    <property type="match status" value="1"/>
</dbReference>
<keyword evidence="9" id="KW-1185">Reference proteome</keyword>
<dbReference type="GO" id="GO:0071973">
    <property type="term" value="P:bacterial-type flagellum-dependent cell motility"/>
    <property type="evidence" value="ECO:0007669"/>
    <property type="project" value="InterPro"/>
</dbReference>
<name>A0AAE3JI92_9SPIR</name>
<dbReference type="PANTHER" id="PTHR42792">
    <property type="entry name" value="FLAGELLIN"/>
    <property type="match status" value="1"/>
</dbReference>
<dbReference type="Pfam" id="PF00669">
    <property type="entry name" value="Flagellin_N"/>
    <property type="match status" value="1"/>
</dbReference>
<evidence type="ECO:0000313" key="9">
    <source>
        <dbReference type="Proteomes" id="UP001198163"/>
    </source>
</evidence>
<dbReference type="PANTHER" id="PTHR42792:SF1">
    <property type="entry name" value="FLAGELLAR HOOK-ASSOCIATED PROTEIN 3"/>
    <property type="match status" value="1"/>
</dbReference>
<dbReference type="NCBIfam" id="TIGR02550">
    <property type="entry name" value="flagell_flgL"/>
    <property type="match status" value="1"/>
</dbReference>
<evidence type="ECO:0000256" key="1">
    <source>
        <dbReference type="ARBA" id="ARBA00004095"/>
    </source>
</evidence>
<keyword evidence="4" id="KW-0574">Periplasm</keyword>
<dbReference type="NCBIfam" id="NF005187">
    <property type="entry name" value="PRK06663.1"/>
    <property type="match status" value="1"/>
</dbReference>
<feature type="domain" description="Flagellin C-terminal" evidence="7">
    <location>
        <begin position="333"/>
        <end position="412"/>
    </location>
</feature>
<evidence type="ECO:0000259" key="6">
    <source>
        <dbReference type="Pfam" id="PF00669"/>
    </source>
</evidence>
<dbReference type="GO" id="GO:0055040">
    <property type="term" value="C:periplasmic flagellum"/>
    <property type="evidence" value="ECO:0007669"/>
    <property type="project" value="UniProtKB-SubCell"/>
</dbReference>
<keyword evidence="8" id="KW-0966">Cell projection</keyword>
<comment type="function">
    <text evidence="1">Component of the core of the flagella.</text>
</comment>
<dbReference type="Pfam" id="PF07196">
    <property type="entry name" value="Flagellin_IN"/>
    <property type="match status" value="1"/>
</dbReference>
<comment type="caution">
    <text evidence="8">The sequence shown here is derived from an EMBL/GenBank/DDBJ whole genome shotgun (WGS) entry which is preliminary data.</text>
</comment>
<evidence type="ECO:0000256" key="5">
    <source>
        <dbReference type="ARBA" id="ARBA00023143"/>
    </source>
</evidence>
<gene>
    <name evidence="8" type="ORF">K7J14_09220</name>
</gene>
<sequence length="414" mass="45154">MRRISSNLQHDDIQAALRRQEARTGNLNNQISNHRKIQNLRDDPLAAGHAVRYQSYLARLERFETNGKTAIDRFSFAEGNVNQSLQIMHRVRELALTGAHGTFTPEDMKNIAVEVDQLLQELVQNANVQGPDGSRVFAGTKSFTEPFETVLGDVDGAGNPLIREVRYNGSVQGSELEIDELGFLEAGFPGNQTFWAEQQTLFSEVDASAFIAKTDSSFDVDGIRVPVSAGDNVHSIIAKINDSGAAVKAYLDPVTNGLNMETTDAHQLWLSDSPGGDTLSSLGIIKTNQRPPYNLSPSTKISGGSLFDTVIALRDALMQGDQEAVGSRVLGSLDAGIGNLATRLSDIGSRYERTKATIARLEVQQINTTAAESREADIDFTKAVTDLKMYELAQQATLSTAGKLYSNTLLNYMR</sequence>
<dbReference type="AlphaFoldDB" id="A0AAE3JI92"/>
<dbReference type="InterPro" id="IPR013384">
    <property type="entry name" value="Flagell_FlgL"/>
</dbReference>
<dbReference type="InterPro" id="IPR046358">
    <property type="entry name" value="Flagellin_C"/>
</dbReference>
<dbReference type="InterPro" id="IPR001492">
    <property type="entry name" value="Flagellin"/>
</dbReference>
<dbReference type="Pfam" id="PF00700">
    <property type="entry name" value="Flagellin_C"/>
    <property type="match status" value="1"/>
</dbReference>